<name>A0ACD5A363_SYNEL</name>
<dbReference type="EMBL" id="CP143530">
    <property type="protein sequence ID" value="WVS92255.1"/>
    <property type="molecule type" value="Genomic_DNA"/>
</dbReference>
<gene>
    <name evidence="1" type="ORF">DOP62_14285</name>
</gene>
<evidence type="ECO:0000313" key="1">
    <source>
        <dbReference type="EMBL" id="WVS92255.1"/>
    </source>
</evidence>
<accession>A0ACD5A363</accession>
<organism evidence="1 2">
    <name type="scientific">Synechococcus elongatus PCC 11801</name>
    <dbReference type="NCBI Taxonomy" id="2219813"/>
    <lineage>
        <taxon>Bacteria</taxon>
        <taxon>Bacillati</taxon>
        <taxon>Cyanobacteriota</taxon>
        <taxon>Cyanophyceae</taxon>
        <taxon>Synechococcales</taxon>
        <taxon>Synechococcaceae</taxon>
        <taxon>Synechococcus</taxon>
    </lineage>
</organism>
<keyword evidence="1" id="KW-0614">Plasmid</keyword>
<evidence type="ECO:0000313" key="2">
    <source>
        <dbReference type="Proteomes" id="UP000267249"/>
    </source>
</evidence>
<geneLocation type="plasmid" evidence="1 2">
    <name>p11801_3</name>
</geneLocation>
<reference evidence="1" key="1">
    <citation type="submission" date="2024-01" db="EMBL/GenBank/DDBJ databases">
        <title>De novo genome assembly and pan-genome analysis of the fast-growing Indian isolates of Synechococcus elongatus: Potential chassis for bioproduction.</title>
        <authorList>
            <person name="Jain V.S."/>
            <person name="Schubert M.G."/>
            <person name="Pritam P."/>
            <person name="Sarnaik A.P."/>
            <person name="Jaiswal D."/>
            <person name="Church G.M."/>
            <person name="Wangikar P."/>
        </authorList>
    </citation>
    <scope>NUCLEOTIDE SEQUENCE</scope>
    <source>
        <strain evidence="1">PCC 11801</strain>
    </source>
</reference>
<protein>
    <submittedName>
        <fullName evidence="1">Uncharacterized protein</fullName>
    </submittedName>
</protein>
<dbReference type="Proteomes" id="UP000267249">
    <property type="component" value="Plasmid p11801_3"/>
</dbReference>
<sequence>MRHEIGRHAGYVIEASDRLKATGKRGLYIVKGDEDVLTIPPRDLSDPELLEIGTWAIDSMIRRGCG</sequence>
<proteinExistence type="predicted"/>